<name>A0ABS3HX47_9ENTE</name>
<keyword evidence="1" id="KW-0472">Membrane</keyword>
<evidence type="ECO:0000313" key="2">
    <source>
        <dbReference type="EMBL" id="MBO0481044.1"/>
    </source>
</evidence>
<feature type="transmembrane region" description="Helical" evidence="1">
    <location>
        <begin position="136"/>
        <end position="158"/>
    </location>
</feature>
<accession>A0ABS3HX47</accession>
<reference evidence="2 3" key="1">
    <citation type="submission" date="2021-03" db="EMBL/GenBank/DDBJ databases">
        <title>Enterococcal diversity collection.</title>
        <authorList>
            <person name="Gilmore M.S."/>
            <person name="Schwartzman J."/>
            <person name="Van Tyne D."/>
            <person name="Martin M."/>
            <person name="Earl A.M."/>
            <person name="Manson A.L."/>
            <person name="Straub T."/>
            <person name="Salamzade R."/>
            <person name="Saavedra J."/>
            <person name="Lebreton F."/>
            <person name="Prichula J."/>
            <person name="Schaufler K."/>
            <person name="Gaca A."/>
            <person name="Sgardioli B."/>
            <person name="Wagenaar J."/>
            <person name="Strong T."/>
        </authorList>
    </citation>
    <scope>NUCLEOTIDE SEQUENCE [LARGE SCALE GENOMIC DNA]</scope>
    <source>
        <strain evidence="2 3">MSG2901</strain>
    </source>
</reference>
<dbReference type="EMBL" id="JAFLWI010000002">
    <property type="protein sequence ID" value="MBO0481044.1"/>
    <property type="molecule type" value="Genomic_DNA"/>
</dbReference>
<feature type="transmembrane region" description="Helical" evidence="1">
    <location>
        <begin position="107"/>
        <end position="129"/>
    </location>
</feature>
<keyword evidence="1" id="KW-1133">Transmembrane helix</keyword>
<dbReference type="RefSeq" id="WP_206897882.1">
    <property type="nucleotide sequence ID" value="NZ_JAFLWI010000002.1"/>
</dbReference>
<dbReference type="Proteomes" id="UP000664832">
    <property type="component" value="Unassembled WGS sequence"/>
</dbReference>
<proteinExistence type="predicted"/>
<sequence length="161" mass="18031">MTITIVLCLLALIALIIIRKLTTKKLSSLTLFLEMVATSSLSYLAALLIWFSFRQVNFSFTNGRVWLVWLLMFLSGVLGVRTLGKRLMVFNQQTNSQLDVAHFAKELAYHAGVFWKLIIVIAMATFFATATLPTTFVLLSLSLVVTIALIIESAVQLFQIK</sequence>
<organism evidence="2 3">
    <name type="scientific">Candidatus Enterococcus courvalinii</name>
    <dbReference type="NCBI Taxonomy" id="2815329"/>
    <lineage>
        <taxon>Bacteria</taxon>
        <taxon>Bacillati</taxon>
        <taxon>Bacillota</taxon>
        <taxon>Bacilli</taxon>
        <taxon>Lactobacillales</taxon>
        <taxon>Enterococcaceae</taxon>
        <taxon>Enterococcus</taxon>
    </lineage>
</organism>
<gene>
    <name evidence="2" type="ORF">JZO71_01740</name>
</gene>
<evidence type="ECO:0000256" key="1">
    <source>
        <dbReference type="SAM" id="Phobius"/>
    </source>
</evidence>
<feature type="transmembrane region" description="Helical" evidence="1">
    <location>
        <begin position="65"/>
        <end position="84"/>
    </location>
</feature>
<feature type="transmembrane region" description="Helical" evidence="1">
    <location>
        <begin position="29"/>
        <end position="53"/>
    </location>
</feature>
<keyword evidence="1" id="KW-0812">Transmembrane</keyword>
<protein>
    <recommendedName>
        <fullName evidence="4">Integral membrane protein</fullName>
    </recommendedName>
</protein>
<evidence type="ECO:0000313" key="3">
    <source>
        <dbReference type="Proteomes" id="UP000664832"/>
    </source>
</evidence>
<comment type="caution">
    <text evidence="2">The sequence shown here is derived from an EMBL/GenBank/DDBJ whole genome shotgun (WGS) entry which is preliminary data.</text>
</comment>
<keyword evidence="3" id="KW-1185">Reference proteome</keyword>
<evidence type="ECO:0008006" key="4">
    <source>
        <dbReference type="Google" id="ProtNLM"/>
    </source>
</evidence>